<feature type="compositionally biased region" description="Low complexity" evidence="1">
    <location>
        <begin position="64"/>
        <end position="73"/>
    </location>
</feature>
<dbReference type="AlphaFoldDB" id="A0A5B7CRA4"/>
<sequence length="87" mass="8783">MLGESPIESPEEIAVVGGGAEEAGKCCAAASASWLRQLPALPSPATTQPAIHATTTQVSPPTPHNSTTTTTPDTTAIVSFVTPLLNS</sequence>
<proteinExistence type="predicted"/>
<name>A0A5B7CRA4_PORTR</name>
<gene>
    <name evidence="2" type="ORF">E2C01_002639</name>
</gene>
<evidence type="ECO:0000256" key="1">
    <source>
        <dbReference type="SAM" id="MobiDB-lite"/>
    </source>
</evidence>
<protein>
    <submittedName>
        <fullName evidence="2">Uncharacterized protein</fullName>
    </submittedName>
</protein>
<feature type="region of interest" description="Disordered" evidence="1">
    <location>
        <begin position="54"/>
        <end position="73"/>
    </location>
</feature>
<comment type="caution">
    <text evidence="2">The sequence shown here is derived from an EMBL/GenBank/DDBJ whole genome shotgun (WGS) entry which is preliminary data.</text>
</comment>
<evidence type="ECO:0000313" key="3">
    <source>
        <dbReference type="Proteomes" id="UP000324222"/>
    </source>
</evidence>
<reference evidence="2 3" key="1">
    <citation type="submission" date="2019-05" db="EMBL/GenBank/DDBJ databases">
        <title>Another draft genome of Portunus trituberculatus and its Hox gene families provides insights of decapod evolution.</title>
        <authorList>
            <person name="Jeong J.-H."/>
            <person name="Song I."/>
            <person name="Kim S."/>
            <person name="Choi T."/>
            <person name="Kim D."/>
            <person name="Ryu S."/>
            <person name="Kim W."/>
        </authorList>
    </citation>
    <scope>NUCLEOTIDE SEQUENCE [LARGE SCALE GENOMIC DNA]</scope>
    <source>
        <tissue evidence="2">Muscle</tissue>
    </source>
</reference>
<keyword evidence="3" id="KW-1185">Reference proteome</keyword>
<dbReference type="EMBL" id="VSRR010000097">
    <property type="protein sequence ID" value="MPC10013.1"/>
    <property type="molecule type" value="Genomic_DNA"/>
</dbReference>
<accession>A0A5B7CRA4</accession>
<dbReference type="Proteomes" id="UP000324222">
    <property type="component" value="Unassembled WGS sequence"/>
</dbReference>
<organism evidence="2 3">
    <name type="scientific">Portunus trituberculatus</name>
    <name type="common">Swimming crab</name>
    <name type="synonym">Neptunus trituberculatus</name>
    <dbReference type="NCBI Taxonomy" id="210409"/>
    <lineage>
        <taxon>Eukaryota</taxon>
        <taxon>Metazoa</taxon>
        <taxon>Ecdysozoa</taxon>
        <taxon>Arthropoda</taxon>
        <taxon>Crustacea</taxon>
        <taxon>Multicrustacea</taxon>
        <taxon>Malacostraca</taxon>
        <taxon>Eumalacostraca</taxon>
        <taxon>Eucarida</taxon>
        <taxon>Decapoda</taxon>
        <taxon>Pleocyemata</taxon>
        <taxon>Brachyura</taxon>
        <taxon>Eubrachyura</taxon>
        <taxon>Portunoidea</taxon>
        <taxon>Portunidae</taxon>
        <taxon>Portuninae</taxon>
        <taxon>Portunus</taxon>
    </lineage>
</organism>
<evidence type="ECO:0000313" key="2">
    <source>
        <dbReference type="EMBL" id="MPC10013.1"/>
    </source>
</evidence>